<keyword evidence="4" id="KW-1185">Reference proteome</keyword>
<feature type="domain" description="DUF2231" evidence="2">
    <location>
        <begin position="6"/>
        <end position="155"/>
    </location>
</feature>
<dbReference type="Pfam" id="PF09990">
    <property type="entry name" value="DUF2231"/>
    <property type="match status" value="1"/>
</dbReference>
<protein>
    <recommendedName>
        <fullName evidence="2">DUF2231 domain-containing protein</fullName>
    </recommendedName>
</protein>
<evidence type="ECO:0000259" key="2">
    <source>
        <dbReference type="Pfam" id="PF09990"/>
    </source>
</evidence>
<keyword evidence="1" id="KW-1133">Transmembrane helix</keyword>
<reference evidence="3 4" key="1">
    <citation type="submission" date="2022-06" db="EMBL/GenBank/DDBJ databases">
        <title>Genomic Encyclopedia of Archaeal and Bacterial Type Strains, Phase II (KMG-II): from individual species to whole genera.</title>
        <authorList>
            <person name="Goeker M."/>
        </authorList>
    </citation>
    <scope>NUCLEOTIDE SEQUENCE [LARGE SCALE GENOMIC DNA]</scope>
    <source>
        <strain evidence="3 4">DSM 45037</strain>
    </source>
</reference>
<sequence length="156" mass="16605">MDSINGIPAHPLFVHLAVVAIPLLALLGILTVVWPAARRKLGIIVPIVGLVAVVITPLTTSAGESLEKVTRPNPVLEQHTELGDQMIYFVAPLFVAVVLFWAVNSPVVMNRLPSAPAGAVRVGSIALAVITVVFAVLAMIWVYRIGDTGAESVWTR</sequence>
<comment type="caution">
    <text evidence="3">The sequence shown here is derived from an EMBL/GenBank/DDBJ whole genome shotgun (WGS) entry which is preliminary data.</text>
</comment>
<evidence type="ECO:0000256" key="1">
    <source>
        <dbReference type="SAM" id="Phobius"/>
    </source>
</evidence>
<gene>
    <name evidence="3" type="ORF">LX12_001314</name>
</gene>
<dbReference type="Proteomes" id="UP001205740">
    <property type="component" value="Unassembled WGS sequence"/>
</dbReference>
<accession>A0ABT1H0H9</accession>
<dbReference type="EMBL" id="JAMTCG010000002">
    <property type="protein sequence ID" value="MCP2160135.1"/>
    <property type="molecule type" value="Genomic_DNA"/>
</dbReference>
<evidence type="ECO:0000313" key="3">
    <source>
        <dbReference type="EMBL" id="MCP2160135.1"/>
    </source>
</evidence>
<feature type="transmembrane region" description="Helical" evidence="1">
    <location>
        <begin position="12"/>
        <end position="34"/>
    </location>
</feature>
<feature type="transmembrane region" description="Helical" evidence="1">
    <location>
        <begin position="119"/>
        <end position="143"/>
    </location>
</feature>
<feature type="transmembrane region" description="Helical" evidence="1">
    <location>
        <begin position="86"/>
        <end position="107"/>
    </location>
</feature>
<dbReference type="RefSeq" id="WP_253653710.1">
    <property type="nucleotide sequence ID" value="NZ_BAAAOE010000001.1"/>
</dbReference>
<keyword evidence="1" id="KW-0812">Transmembrane</keyword>
<organism evidence="3 4">
    <name type="scientific">Williamsia serinedens</name>
    <dbReference type="NCBI Taxonomy" id="391736"/>
    <lineage>
        <taxon>Bacteria</taxon>
        <taxon>Bacillati</taxon>
        <taxon>Actinomycetota</taxon>
        <taxon>Actinomycetes</taxon>
        <taxon>Mycobacteriales</taxon>
        <taxon>Nocardiaceae</taxon>
        <taxon>Williamsia</taxon>
    </lineage>
</organism>
<proteinExistence type="predicted"/>
<evidence type="ECO:0000313" key="4">
    <source>
        <dbReference type="Proteomes" id="UP001205740"/>
    </source>
</evidence>
<dbReference type="InterPro" id="IPR019251">
    <property type="entry name" value="DUF2231_TM"/>
</dbReference>
<keyword evidence="1" id="KW-0472">Membrane</keyword>
<feature type="transmembrane region" description="Helical" evidence="1">
    <location>
        <begin position="41"/>
        <end position="59"/>
    </location>
</feature>
<name>A0ABT1H0H9_9NOCA</name>